<comment type="similarity">
    <text evidence="2 11">Belongs to the SAICAR synthetase family.</text>
</comment>
<feature type="domain" description="SAICAR synthetase/ADE2 N-terminal" evidence="12">
    <location>
        <begin position="2"/>
        <end position="227"/>
    </location>
</feature>
<comment type="caution">
    <text evidence="13">The sequence shown here is derived from an EMBL/GenBank/DDBJ whole genome shotgun (WGS) entry which is preliminary data.</text>
</comment>
<dbReference type="Gene3D" id="3.30.200.20">
    <property type="entry name" value="Phosphorylase Kinase, domain 1"/>
    <property type="match status" value="1"/>
</dbReference>
<dbReference type="GO" id="GO:0005524">
    <property type="term" value="F:ATP binding"/>
    <property type="evidence" value="ECO:0007669"/>
    <property type="project" value="UniProtKB-KW"/>
</dbReference>
<evidence type="ECO:0000313" key="14">
    <source>
        <dbReference type="Proteomes" id="UP000661691"/>
    </source>
</evidence>
<evidence type="ECO:0000256" key="9">
    <source>
        <dbReference type="ARBA" id="ARBA00030409"/>
    </source>
</evidence>
<dbReference type="RefSeq" id="WP_191140814.1">
    <property type="nucleotide sequence ID" value="NZ_JACXAG020000008.1"/>
</dbReference>
<sequence length="234" mass="27007">MLYEGKAKQIYATDDQTVVRIQYKDEATAFNGEKKEQLAGKGEMNNCITSILFEYLHEKGIQTHFIRRISATEQLVKRLKMIPLEVVVRNQVAGSLVKRLGLAEGTKLNQPIIEYYLKDDRLGDPLINHDHIATLRIIDPNTLADIRELALNVNEYLHKLFWDKGMVLVDFKLEYGIDEMGDVMLGDEISPDTCRLWDRETGDKLDKDRFRRDLGDVVKSYQIVWKRLGGTQHV</sequence>
<dbReference type="InterPro" id="IPR050089">
    <property type="entry name" value="SAICAR_synthetase"/>
</dbReference>
<evidence type="ECO:0000313" key="13">
    <source>
        <dbReference type="EMBL" id="MBD1373351.1"/>
    </source>
</evidence>
<protein>
    <recommendedName>
        <fullName evidence="4 11">Phosphoribosylaminoimidazole-succinocarboxamide synthase</fullName>
        <ecNumber evidence="3 11">6.3.2.6</ecNumber>
    </recommendedName>
    <alternativeName>
        <fullName evidence="9 11">SAICAR synthetase</fullName>
    </alternativeName>
</protein>
<dbReference type="EMBL" id="JACXAH010000023">
    <property type="protein sequence ID" value="MBD1373351.1"/>
    <property type="molecule type" value="Genomic_DNA"/>
</dbReference>
<dbReference type="CDD" id="cd01415">
    <property type="entry name" value="SAICAR_synt_PurC"/>
    <property type="match status" value="1"/>
</dbReference>
<dbReference type="AlphaFoldDB" id="A0A926RYB3"/>
<evidence type="ECO:0000259" key="12">
    <source>
        <dbReference type="Pfam" id="PF01259"/>
    </source>
</evidence>
<evidence type="ECO:0000256" key="11">
    <source>
        <dbReference type="HAMAP-Rule" id="MF_00137"/>
    </source>
</evidence>
<organism evidence="13 14">
    <name type="scientific">Polycladospora coralii</name>
    <dbReference type="NCBI Taxonomy" id="2771432"/>
    <lineage>
        <taxon>Bacteria</taxon>
        <taxon>Bacillati</taxon>
        <taxon>Bacillota</taxon>
        <taxon>Bacilli</taxon>
        <taxon>Bacillales</taxon>
        <taxon>Thermoactinomycetaceae</taxon>
        <taxon>Polycladospora</taxon>
    </lineage>
</organism>
<keyword evidence="14" id="KW-1185">Reference proteome</keyword>
<comment type="pathway">
    <text evidence="1 11">Purine metabolism; IMP biosynthesis via de novo pathway; 5-amino-1-(5-phospho-D-ribosyl)imidazole-4-carboxamide from 5-amino-1-(5-phospho-D-ribosyl)imidazole-4-carboxylate: step 1/2.</text>
</comment>
<gene>
    <name evidence="11" type="primary">purC</name>
    <name evidence="13" type="ORF">IC620_13435</name>
</gene>
<dbReference type="PROSITE" id="PS01057">
    <property type="entry name" value="SAICAR_SYNTHETASE_1"/>
    <property type="match status" value="1"/>
</dbReference>
<evidence type="ECO:0000256" key="8">
    <source>
        <dbReference type="ARBA" id="ARBA00022840"/>
    </source>
</evidence>
<keyword evidence="6 11" id="KW-0547">Nucleotide-binding</keyword>
<dbReference type="InterPro" id="IPR001636">
    <property type="entry name" value="SAICAR_synth"/>
</dbReference>
<comment type="catalytic activity">
    <reaction evidence="10 11">
        <text>5-amino-1-(5-phospho-D-ribosyl)imidazole-4-carboxylate + L-aspartate + ATP = (2S)-2-[5-amino-1-(5-phospho-beta-D-ribosyl)imidazole-4-carboxamido]succinate + ADP + phosphate + 2 H(+)</text>
        <dbReference type="Rhea" id="RHEA:22628"/>
        <dbReference type="ChEBI" id="CHEBI:15378"/>
        <dbReference type="ChEBI" id="CHEBI:29991"/>
        <dbReference type="ChEBI" id="CHEBI:30616"/>
        <dbReference type="ChEBI" id="CHEBI:43474"/>
        <dbReference type="ChEBI" id="CHEBI:58443"/>
        <dbReference type="ChEBI" id="CHEBI:77657"/>
        <dbReference type="ChEBI" id="CHEBI:456216"/>
        <dbReference type="EC" id="6.3.2.6"/>
    </reaction>
</comment>
<dbReference type="PANTHER" id="PTHR43599:SF3">
    <property type="entry name" value="SI:DKEY-6E2.2"/>
    <property type="match status" value="1"/>
</dbReference>
<dbReference type="HAMAP" id="MF_00137">
    <property type="entry name" value="SAICAR_synth"/>
    <property type="match status" value="1"/>
</dbReference>
<keyword evidence="8 11" id="KW-0067">ATP-binding</keyword>
<dbReference type="GO" id="GO:0006189">
    <property type="term" value="P:'de novo' IMP biosynthetic process"/>
    <property type="evidence" value="ECO:0007669"/>
    <property type="project" value="UniProtKB-UniRule"/>
</dbReference>
<evidence type="ECO:0000256" key="5">
    <source>
        <dbReference type="ARBA" id="ARBA00022598"/>
    </source>
</evidence>
<dbReference type="GO" id="GO:0009236">
    <property type="term" value="P:cobalamin biosynthetic process"/>
    <property type="evidence" value="ECO:0007669"/>
    <property type="project" value="InterPro"/>
</dbReference>
<dbReference type="EC" id="6.3.2.6" evidence="3 11"/>
<dbReference type="Pfam" id="PF01259">
    <property type="entry name" value="SAICAR_synt"/>
    <property type="match status" value="1"/>
</dbReference>
<evidence type="ECO:0000256" key="3">
    <source>
        <dbReference type="ARBA" id="ARBA00012217"/>
    </source>
</evidence>
<evidence type="ECO:0000256" key="1">
    <source>
        <dbReference type="ARBA" id="ARBA00004672"/>
    </source>
</evidence>
<accession>A0A926RYB3</accession>
<dbReference type="FunFam" id="3.30.200.20:FF:000189">
    <property type="entry name" value="Phosphoribosylaminoimidazole-succinocarboxamide synthase"/>
    <property type="match status" value="1"/>
</dbReference>
<name>A0A926RYB3_9BACL</name>
<reference evidence="14" key="1">
    <citation type="submission" date="2022-10" db="EMBL/GenBank/DDBJ databases">
        <title>A novel bacterium of genus Hazenella, isolated from South China Sea.</title>
        <authorList>
            <person name="Huang H."/>
            <person name="Mo K."/>
            <person name="Hu Y."/>
        </authorList>
    </citation>
    <scope>NUCLEOTIDE SEQUENCE [LARGE SCALE GENOMIC DNA]</scope>
    <source>
        <strain evidence="14">IB182357</strain>
    </source>
</reference>
<evidence type="ECO:0000256" key="2">
    <source>
        <dbReference type="ARBA" id="ARBA00010190"/>
    </source>
</evidence>
<dbReference type="InterPro" id="IPR018236">
    <property type="entry name" value="SAICAR_synthetase_CS"/>
</dbReference>
<proteinExistence type="inferred from homology"/>
<dbReference type="GO" id="GO:0004639">
    <property type="term" value="F:phosphoribosylaminoimidazolesuccinocarboxamide synthase activity"/>
    <property type="evidence" value="ECO:0007669"/>
    <property type="project" value="UniProtKB-UniRule"/>
</dbReference>
<evidence type="ECO:0000256" key="6">
    <source>
        <dbReference type="ARBA" id="ARBA00022741"/>
    </source>
</evidence>
<dbReference type="NCBIfam" id="TIGR00081">
    <property type="entry name" value="purC"/>
    <property type="match status" value="1"/>
</dbReference>
<dbReference type="FunFam" id="3.30.470.20:FF:000006">
    <property type="entry name" value="Phosphoribosylaminoimidazole-succinocarboxamide synthase"/>
    <property type="match status" value="1"/>
</dbReference>
<dbReference type="InterPro" id="IPR028923">
    <property type="entry name" value="SAICAR_synt/ADE2_N"/>
</dbReference>
<keyword evidence="7 11" id="KW-0658">Purine biosynthesis</keyword>
<evidence type="ECO:0000256" key="4">
    <source>
        <dbReference type="ARBA" id="ARBA00016460"/>
    </source>
</evidence>
<dbReference type="Proteomes" id="UP000661691">
    <property type="component" value="Unassembled WGS sequence"/>
</dbReference>
<dbReference type="InterPro" id="IPR033934">
    <property type="entry name" value="SAICAR_synt_PurC"/>
</dbReference>
<dbReference type="Gene3D" id="3.30.470.20">
    <property type="entry name" value="ATP-grasp fold, B domain"/>
    <property type="match status" value="1"/>
</dbReference>
<dbReference type="PANTHER" id="PTHR43599">
    <property type="entry name" value="MULTIFUNCTIONAL PROTEIN ADE2"/>
    <property type="match status" value="1"/>
</dbReference>
<keyword evidence="5 11" id="KW-0436">Ligase</keyword>
<evidence type="ECO:0000256" key="7">
    <source>
        <dbReference type="ARBA" id="ARBA00022755"/>
    </source>
</evidence>
<evidence type="ECO:0000256" key="10">
    <source>
        <dbReference type="ARBA" id="ARBA00048475"/>
    </source>
</evidence>
<dbReference type="SUPFAM" id="SSF56104">
    <property type="entry name" value="SAICAR synthase-like"/>
    <property type="match status" value="1"/>
</dbReference>